<dbReference type="EMBL" id="MW390533">
    <property type="protein sequence ID" value="QQZ47420.1"/>
    <property type="molecule type" value="Genomic_DNA"/>
</dbReference>
<keyword evidence="1" id="KW-0614">Plasmid</keyword>
<reference evidence="1" key="1">
    <citation type="journal article" date="2021" name="Sci. Rep.">
        <title>Antibiotic resistance plasmid composition and architecture in Escherichia coli isolates from meat.</title>
        <authorList>
            <person name="Darphorn T.S."/>
            <person name="Bel K."/>
            <person name="Koenders-van Sint Anneland B.B."/>
            <person name="Brul S."/>
            <person name="Ter Kuile B.H."/>
        </authorList>
    </citation>
    <scope>NUCLEOTIDE SEQUENCE</scope>
    <source>
        <strain evidence="1">ESBL3215</strain>
    </source>
</reference>
<geneLocation type="plasmid" evidence="1">
    <name>pESBL3215-IncF</name>
</geneLocation>
<protein>
    <submittedName>
        <fullName evidence="1">Uncharacterized protein</fullName>
    </submittedName>
</protein>
<name>A0A7U1HS18_ECOLX</name>
<organism evidence="1">
    <name type="scientific">Escherichia coli</name>
    <dbReference type="NCBI Taxonomy" id="562"/>
    <lineage>
        <taxon>Bacteria</taxon>
        <taxon>Pseudomonadati</taxon>
        <taxon>Pseudomonadota</taxon>
        <taxon>Gammaproteobacteria</taxon>
        <taxon>Enterobacterales</taxon>
        <taxon>Enterobacteriaceae</taxon>
        <taxon>Escherichia</taxon>
    </lineage>
</organism>
<accession>A0A7U1HS18</accession>
<dbReference type="AlphaFoldDB" id="A0A7U1HS18"/>
<proteinExistence type="predicted"/>
<evidence type="ECO:0000313" key="1">
    <source>
        <dbReference type="EMBL" id="QQZ47420.1"/>
    </source>
</evidence>
<sequence length="64" mass="7295">MRGYYVFCSTMKKYGICSSCSGIASGRIFWIGLFISRVTMDYRAKDCVCQISVSEIRRGRGIYC</sequence>